<feature type="compositionally biased region" description="Polar residues" evidence="1">
    <location>
        <begin position="100"/>
        <end position="110"/>
    </location>
</feature>
<keyword evidence="2" id="KW-0812">Transmembrane</keyword>
<accession>A0A6C0HR68</accession>
<reference evidence="3" key="1">
    <citation type="journal article" date="2020" name="Nature">
        <title>Giant virus diversity and host interactions through global metagenomics.</title>
        <authorList>
            <person name="Schulz F."/>
            <person name="Roux S."/>
            <person name="Paez-Espino D."/>
            <person name="Jungbluth S."/>
            <person name="Walsh D.A."/>
            <person name="Denef V.J."/>
            <person name="McMahon K.D."/>
            <person name="Konstantinidis K.T."/>
            <person name="Eloe-Fadrosh E.A."/>
            <person name="Kyrpides N.C."/>
            <person name="Woyke T."/>
        </authorList>
    </citation>
    <scope>NUCLEOTIDE SEQUENCE</scope>
    <source>
        <strain evidence="3">GVMAG-M-3300023184-165</strain>
    </source>
</reference>
<evidence type="ECO:0000256" key="1">
    <source>
        <dbReference type="SAM" id="MobiDB-lite"/>
    </source>
</evidence>
<name>A0A6C0HR68_9ZZZZ</name>
<dbReference type="EMBL" id="MN740004">
    <property type="protein sequence ID" value="QHT82860.1"/>
    <property type="molecule type" value="Genomic_DNA"/>
</dbReference>
<proteinExistence type="predicted"/>
<organism evidence="3">
    <name type="scientific">viral metagenome</name>
    <dbReference type="NCBI Taxonomy" id="1070528"/>
    <lineage>
        <taxon>unclassified sequences</taxon>
        <taxon>metagenomes</taxon>
        <taxon>organismal metagenomes</taxon>
    </lineage>
</organism>
<feature type="transmembrane region" description="Helical" evidence="2">
    <location>
        <begin position="40"/>
        <end position="67"/>
    </location>
</feature>
<sequence length="232" mass="24955">MKLPSSLAKLLENKYVLYIVFFLAVANLFGYMVMGNYKAIALFVLVGYLVYTFNKNMTIVLLVPLILASLFTSGFIKEGLENASDDSKSKDNSKATDASGNQIPSTTDASGNGVKVDSSNGAAITAVADKANNDVPKANEKFSNPYDKRGSRLDYAATVEDAYGDLNKILGGDGIKNLTADTQKLMNQQLQLAEAMKSMTPLLEQAKGLIGGFDMKNFGNITEMAKQFQASG</sequence>
<keyword evidence="2" id="KW-1133">Transmembrane helix</keyword>
<feature type="transmembrane region" description="Helical" evidence="2">
    <location>
        <begin position="15"/>
        <end position="34"/>
    </location>
</feature>
<feature type="compositionally biased region" description="Basic and acidic residues" evidence="1">
    <location>
        <begin position="85"/>
        <end position="94"/>
    </location>
</feature>
<evidence type="ECO:0000313" key="3">
    <source>
        <dbReference type="EMBL" id="QHT82860.1"/>
    </source>
</evidence>
<keyword evidence="2" id="KW-0472">Membrane</keyword>
<feature type="region of interest" description="Disordered" evidence="1">
    <location>
        <begin position="82"/>
        <end position="114"/>
    </location>
</feature>
<evidence type="ECO:0000256" key="2">
    <source>
        <dbReference type="SAM" id="Phobius"/>
    </source>
</evidence>
<protein>
    <submittedName>
        <fullName evidence="3">Uncharacterized protein</fullName>
    </submittedName>
</protein>
<dbReference type="AlphaFoldDB" id="A0A6C0HR68"/>